<evidence type="ECO:0008006" key="2">
    <source>
        <dbReference type="Google" id="ProtNLM"/>
    </source>
</evidence>
<dbReference type="RefSeq" id="WP_353645723.1">
    <property type="nucleotide sequence ID" value="NZ_CP159253.1"/>
</dbReference>
<reference evidence="1" key="1">
    <citation type="submission" date="2024-06" db="EMBL/GenBank/DDBJ databases">
        <title>Mesorhizobium karijinii sp. nov., a symbiont of the iconic Swainsona formosa from arid Australia.</title>
        <authorList>
            <person name="Hill Y.J."/>
            <person name="Watkin E.L.J."/>
            <person name="O'Hara G.W."/>
            <person name="Terpolilli J."/>
            <person name="Tye M.L."/>
            <person name="Kohlmeier M.G."/>
        </authorList>
    </citation>
    <scope>NUCLEOTIDE SEQUENCE</scope>
    <source>
        <strain evidence="1">WSM2240</strain>
    </source>
</reference>
<gene>
    <name evidence="1" type="ORF">ABVK50_15570</name>
</gene>
<proteinExistence type="predicted"/>
<name>A0AAU8CIT0_9HYPH</name>
<evidence type="ECO:0000313" key="1">
    <source>
        <dbReference type="EMBL" id="XCG46739.1"/>
    </source>
</evidence>
<dbReference type="EMBL" id="CP159253">
    <property type="protein sequence ID" value="XCG46739.1"/>
    <property type="molecule type" value="Genomic_DNA"/>
</dbReference>
<accession>A0AAU8CIT0</accession>
<dbReference type="AlphaFoldDB" id="A0AAU8CIT0"/>
<sequence length="77" mass="9137">MDMDRAIAVLGINRTRDNDLRPMVRALGMMTWLNTPGDELRRDAAKYVLRRWSAYQTECNRRRDARSQPTQRTRKLT</sequence>
<organism evidence="1">
    <name type="scientific">Mesorhizobium sp. WSM2240</name>
    <dbReference type="NCBI Taxonomy" id="3228851"/>
    <lineage>
        <taxon>Bacteria</taxon>
        <taxon>Pseudomonadati</taxon>
        <taxon>Pseudomonadota</taxon>
        <taxon>Alphaproteobacteria</taxon>
        <taxon>Hyphomicrobiales</taxon>
        <taxon>Phyllobacteriaceae</taxon>
        <taxon>Mesorhizobium</taxon>
    </lineage>
</organism>
<protein>
    <recommendedName>
        <fullName evidence="2">Transposase</fullName>
    </recommendedName>
</protein>